<keyword evidence="1" id="KW-0812">Transmembrane</keyword>
<dbReference type="EMBL" id="CACVAY010000112">
    <property type="protein sequence ID" value="CAA6823204.1"/>
    <property type="molecule type" value="Genomic_DNA"/>
</dbReference>
<sequence length="240" mass="27345">MKRYPRSDEWLNAFVDNEFPAKERAKILKQIHMDAEKKSTACALSHLKDQVKTAYQDIPPHQSFQPRKKFHIWQAVAASVLMLFVLGGAYLGVDSITQQRMVILDPTGSGQQLATQNENEMRIVFHVSQTSRLKGTELLDDIEHLLLQYQQGGKRIRVEVVAHAQGLDLLRQSLSVDKERITAMSIKYPDLTFVACLNTIERLKREQGIDVVLIDEVLSARSGVAHVVKRQQQGWIYIQV</sequence>
<proteinExistence type="predicted"/>
<organism evidence="2">
    <name type="scientific">uncultured Thiotrichaceae bacterium</name>
    <dbReference type="NCBI Taxonomy" id="298394"/>
    <lineage>
        <taxon>Bacteria</taxon>
        <taxon>Pseudomonadati</taxon>
        <taxon>Pseudomonadota</taxon>
        <taxon>Gammaproteobacteria</taxon>
        <taxon>Thiotrichales</taxon>
        <taxon>Thiotrichaceae</taxon>
        <taxon>environmental samples</taxon>
    </lineage>
</organism>
<accession>A0A6S6TUW5</accession>
<feature type="transmembrane region" description="Helical" evidence="1">
    <location>
        <begin position="72"/>
        <end position="93"/>
    </location>
</feature>
<dbReference type="Gene3D" id="3.40.1260.10">
    <property type="entry name" value="DsrEFH-like"/>
    <property type="match status" value="1"/>
</dbReference>
<keyword evidence="1" id="KW-1133">Transmembrane helix</keyword>
<protein>
    <submittedName>
        <fullName evidence="2">Uncharacterized protein</fullName>
    </submittedName>
</protein>
<evidence type="ECO:0000313" key="2">
    <source>
        <dbReference type="EMBL" id="CAA6823204.1"/>
    </source>
</evidence>
<dbReference type="PANTHER" id="PTHR37691:SF1">
    <property type="entry name" value="BLR3518 PROTEIN"/>
    <property type="match status" value="1"/>
</dbReference>
<reference evidence="2" key="1">
    <citation type="submission" date="2020-01" db="EMBL/GenBank/DDBJ databases">
        <authorList>
            <person name="Meier V. D."/>
            <person name="Meier V D."/>
        </authorList>
    </citation>
    <scope>NUCLEOTIDE SEQUENCE</scope>
    <source>
        <strain evidence="2">HLG_WM_MAG_07</strain>
    </source>
</reference>
<evidence type="ECO:0000256" key="1">
    <source>
        <dbReference type="SAM" id="Phobius"/>
    </source>
</evidence>
<keyword evidence="1" id="KW-0472">Membrane</keyword>
<dbReference type="PANTHER" id="PTHR37691">
    <property type="entry name" value="BLR3518 PROTEIN"/>
    <property type="match status" value="1"/>
</dbReference>
<dbReference type="AlphaFoldDB" id="A0A6S6TUW5"/>
<name>A0A6S6TUW5_9GAMM</name>
<dbReference type="InterPro" id="IPR027396">
    <property type="entry name" value="DsrEFH-like"/>
</dbReference>
<dbReference type="SUPFAM" id="SSF75169">
    <property type="entry name" value="DsrEFH-like"/>
    <property type="match status" value="1"/>
</dbReference>
<gene>
    <name evidence="2" type="ORF">HELGO_WM6619</name>
</gene>